<sequence length="199" mass="22396">MNGEKCPKKALYKRLTLGLDLLAFDSLLIRMVPTPFTSPNLYCFCMAFPFPLVRVEQILSLSCIHITASVGEPQDIGRIYGGPSIRVLGFTALKFTMHACRGVWFKTQPNPLYVLACLRSEPIYVHLEEAGQEEDTLCSLGHHVLQQEEGRVRCERHKGIPPNTVGEAEMEDANREACMVIKILFRYMARLEALDIVIG</sequence>
<dbReference type="EMBL" id="JAYMYQ010000008">
    <property type="protein sequence ID" value="KAK7315916.1"/>
    <property type="molecule type" value="Genomic_DNA"/>
</dbReference>
<organism evidence="1 2">
    <name type="scientific">Canavalia gladiata</name>
    <name type="common">Sword bean</name>
    <name type="synonym">Dolichos gladiatus</name>
    <dbReference type="NCBI Taxonomy" id="3824"/>
    <lineage>
        <taxon>Eukaryota</taxon>
        <taxon>Viridiplantae</taxon>
        <taxon>Streptophyta</taxon>
        <taxon>Embryophyta</taxon>
        <taxon>Tracheophyta</taxon>
        <taxon>Spermatophyta</taxon>
        <taxon>Magnoliopsida</taxon>
        <taxon>eudicotyledons</taxon>
        <taxon>Gunneridae</taxon>
        <taxon>Pentapetalae</taxon>
        <taxon>rosids</taxon>
        <taxon>fabids</taxon>
        <taxon>Fabales</taxon>
        <taxon>Fabaceae</taxon>
        <taxon>Papilionoideae</taxon>
        <taxon>50 kb inversion clade</taxon>
        <taxon>NPAAA clade</taxon>
        <taxon>indigoferoid/millettioid clade</taxon>
        <taxon>Phaseoleae</taxon>
        <taxon>Canavalia</taxon>
    </lineage>
</organism>
<comment type="caution">
    <text evidence="1">The sequence shown here is derived from an EMBL/GenBank/DDBJ whole genome shotgun (WGS) entry which is preliminary data.</text>
</comment>
<proteinExistence type="predicted"/>
<name>A0AAN9KFM2_CANGL</name>
<dbReference type="AlphaFoldDB" id="A0AAN9KFM2"/>
<evidence type="ECO:0000313" key="1">
    <source>
        <dbReference type="EMBL" id="KAK7315916.1"/>
    </source>
</evidence>
<dbReference type="Proteomes" id="UP001367508">
    <property type="component" value="Unassembled WGS sequence"/>
</dbReference>
<evidence type="ECO:0000313" key="2">
    <source>
        <dbReference type="Proteomes" id="UP001367508"/>
    </source>
</evidence>
<accession>A0AAN9KFM2</accession>
<keyword evidence="2" id="KW-1185">Reference proteome</keyword>
<gene>
    <name evidence="1" type="ORF">VNO77_34498</name>
</gene>
<protein>
    <submittedName>
        <fullName evidence="1">Uncharacterized protein</fullName>
    </submittedName>
</protein>
<reference evidence="1 2" key="1">
    <citation type="submission" date="2024-01" db="EMBL/GenBank/DDBJ databases">
        <title>The genomes of 5 underutilized Papilionoideae crops provide insights into root nodulation and disease resistanc.</title>
        <authorList>
            <person name="Jiang F."/>
        </authorList>
    </citation>
    <scope>NUCLEOTIDE SEQUENCE [LARGE SCALE GENOMIC DNA]</scope>
    <source>
        <strain evidence="1">LVBAO_FW01</strain>
        <tissue evidence="1">Leaves</tissue>
    </source>
</reference>